<comment type="caution">
    <text evidence="2">The sequence shown here is derived from an EMBL/GenBank/DDBJ whole genome shotgun (WGS) entry which is preliminary data.</text>
</comment>
<protein>
    <submittedName>
        <fullName evidence="2">Uncharacterized protein</fullName>
    </submittedName>
</protein>
<keyword evidence="1" id="KW-0732">Signal</keyword>
<feature type="chain" id="PRO_5042910274" evidence="1">
    <location>
        <begin position="29"/>
        <end position="152"/>
    </location>
</feature>
<accession>A0AAN9IEV5</accession>
<dbReference type="AlphaFoldDB" id="A0AAN9IEV5"/>
<evidence type="ECO:0000313" key="3">
    <source>
        <dbReference type="Proteomes" id="UP001372338"/>
    </source>
</evidence>
<dbReference type="PANTHER" id="PTHR35630:SF2">
    <property type="entry name" value="LEGUMINOSIN GROUP486 SECRETED PEPTIDE"/>
    <property type="match status" value="1"/>
</dbReference>
<gene>
    <name evidence="2" type="ORF">RIF29_23028</name>
</gene>
<proteinExistence type="predicted"/>
<organism evidence="2 3">
    <name type="scientific">Crotalaria pallida</name>
    <name type="common">Smooth rattlebox</name>
    <name type="synonym">Crotalaria striata</name>
    <dbReference type="NCBI Taxonomy" id="3830"/>
    <lineage>
        <taxon>Eukaryota</taxon>
        <taxon>Viridiplantae</taxon>
        <taxon>Streptophyta</taxon>
        <taxon>Embryophyta</taxon>
        <taxon>Tracheophyta</taxon>
        <taxon>Spermatophyta</taxon>
        <taxon>Magnoliopsida</taxon>
        <taxon>eudicotyledons</taxon>
        <taxon>Gunneridae</taxon>
        <taxon>Pentapetalae</taxon>
        <taxon>rosids</taxon>
        <taxon>fabids</taxon>
        <taxon>Fabales</taxon>
        <taxon>Fabaceae</taxon>
        <taxon>Papilionoideae</taxon>
        <taxon>50 kb inversion clade</taxon>
        <taxon>genistoids sensu lato</taxon>
        <taxon>core genistoids</taxon>
        <taxon>Crotalarieae</taxon>
        <taxon>Crotalaria</taxon>
    </lineage>
</organism>
<keyword evidence="3" id="KW-1185">Reference proteome</keyword>
<dbReference type="Proteomes" id="UP001372338">
    <property type="component" value="Unassembled WGS sequence"/>
</dbReference>
<evidence type="ECO:0000313" key="2">
    <source>
        <dbReference type="EMBL" id="KAK7270116.1"/>
    </source>
</evidence>
<sequence>MSTSIGMRVPFLLVLVLVCFNSSTSTLALFISISNDMPDDQPEVSFFYNTQQPEIFLEPGIPFTKTANFGEISCRMFWDVLCVNFDLYDPKRDGNNGKAYWSVRTDGLYQSYNNMNFQKRASWKAPLMCETAGPEILHLLHAQGRIRTPDLA</sequence>
<name>A0AAN9IEV5_CROPI</name>
<reference evidence="2 3" key="1">
    <citation type="submission" date="2024-01" db="EMBL/GenBank/DDBJ databases">
        <title>The genomes of 5 underutilized Papilionoideae crops provide insights into root nodulation and disease resistanc.</title>
        <authorList>
            <person name="Yuan L."/>
        </authorList>
    </citation>
    <scope>NUCLEOTIDE SEQUENCE [LARGE SCALE GENOMIC DNA]</scope>
    <source>
        <strain evidence="2">ZHUSHIDOU_FW_LH</strain>
        <tissue evidence="2">Leaf</tissue>
    </source>
</reference>
<dbReference type="EMBL" id="JAYWIO010000004">
    <property type="protein sequence ID" value="KAK7270116.1"/>
    <property type="molecule type" value="Genomic_DNA"/>
</dbReference>
<feature type="signal peptide" evidence="1">
    <location>
        <begin position="1"/>
        <end position="28"/>
    </location>
</feature>
<dbReference type="PANTHER" id="PTHR35630">
    <property type="entry name" value="LEGUMINOSIN GROUP486 SECRETED PEPTIDE"/>
    <property type="match status" value="1"/>
</dbReference>
<evidence type="ECO:0000256" key="1">
    <source>
        <dbReference type="SAM" id="SignalP"/>
    </source>
</evidence>